<evidence type="ECO:0000313" key="3">
    <source>
        <dbReference type="EMBL" id="NYH76854.1"/>
    </source>
</evidence>
<proteinExistence type="predicted"/>
<accession>A0A852YNJ2</accession>
<organism evidence="3 4">
    <name type="scientific">Actinopolyspora biskrensis</name>
    <dbReference type="NCBI Taxonomy" id="1470178"/>
    <lineage>
        <taxon>Bacteria</taxon>
        <taxon>Bacillati</taxon>
        <taxon>Actinomycetota</taxon>
        <taxon>Actinomycetes</taxon>
        <taxon>Actinopolysporales</taxon>
        <taxon>Actinopolysporaceae</taxon>
        <taxon>Actinopolyspora</taxon>
    </lineage>
</organism>
<feature type="compositionally biased region" description="Low complexity" evidence="1">
    <location>
        <begin position="57"/>
        <end position="66"/>
    </location>
</feature>
<evidence type="ECO:0000256" key="2">
    <source>
        <dbReference type="SAM" id="Phobius"/>
    </source>
</evidence>
<dbReference type="RefSeq" id="WP_179533493.1">
    <property type="nucleotide sequence ID" value="NZ_JACBYW010000001.1"/>
</dbReference>
<comment type="caution">
    <text evidence="3">The sequence shown here is derived from an EMBL/GenBank/DDBJ whole genome shotgun (WGS) entry which is preliminary data.</text>
</comment>
<feature type="transmembrane region" description="Helical" evidence="2">
    <location>
        <begin position="146"/>
        <end position="166"/>
    </location>
</feature>
<gene>
    <name evidence="3" type="ORF">FHR84_000168</name>
</gene>
<feature type="region of interest" description="Disordered" evidence="1">
    <location>
        <begin position="38"/>
        <end position="141"/>
    </location>
</feature>
<evidence type="ECO:0000313" key="4">
    <source>
        <dbReference type="Proteomes" id="UP000548304"/>
    </source>
</evidence>
<dbReference type="AlphaFoldDB" id="A0A852YNJ2"/>
<sequence>MNSLAVFVMVATGTMSSIVTALVAMSWVEQRWVGTVPFTPTRVGEKPATESSPSVAGTPTESAPSESSPPEPSGENTPGTGSWFPGPVVPSPRSPSPAGGAVNVTSASPARRSGERAWSPRAAVMSRSGRTAAGRAGSESTDVRGLALSGVCVAVVLVCVLTQRGVRSPMRGR</sequence>
<keyword evidence="2" id="KW-0812">Transmembrane</keyword>
<dbReference type="Proteomes" id="UP000548304">
    <property type="component" value="Unassembled WGS sequence"/>
</dbReference>
<keyword evidence="2" id="KW-1133">Transmembrane helix</keyword>
<protein>
    <submittedName>
        <fullName evidence="3">Uncharacterized protein</fullName>
    </submittedName>
</protein>
<name>A0A852YNJ2_9ACTN</name>
<keyword evidence="2" id="KW-0472">Membrane</keyword>
<keyword evidence="4" id="KW-1185">Reference proteome</keyword>
<evidence type="ECO:0000256" key="1">
    <source>
        <dbReference type="SAM" id="MobiDB-lite"/>
    </source>
</evidence>
<dbReference type="EMBL" id="JACBYW010000001">
    <property type="protein sequence ID" value="NYH76854.1"/>
    <property type="molecule type" value="Genomic_DNA"/>
</dbReference>
<reference evidence="3 4" key="1">
    <citation type="submission" date="2020-07" db="EMBL/GenBank/DDBJ databases">
        <title>Genomic Encyclopedia of Type Strains, Phase III (KMG-III): the genomes of soil and plant-associated and newly described type strains.</title>
        <authorList>
            <person name="Whitman W."/>
        </authorList>
    </citation>
    <scope>NUCLEOTIDE SEQUENCE [LARGE SCALE GENOMIC DNA]</scope>
    <source>
        <strain evidence="3 4">CECT 8576</strain>
    </source>
</reference>